<reference evidence="13 14" key="1">
    <citation type="submission" date="2014-09" db="EMBL/GenBank/DDBJ databases">
        <title>Isolation and characterization of Aurantimonas altamirensis ON-56566 from clinical sample following a dog bite.</title>
        <authorList>
            <person name="Eshaghi A."/>
            <person name="Li A."/>
            <person name="Shahinas D."/>
            <person name="Bahn P."/>
            <person name="Kus J.V."/>
            <person name="Patel S.N."/>
        </authorList>
    </citation>
    <scope>NUCLEOTIDE SEQUENCE [LARGE SCALE GENOMIC DNA]</scope>
    <source>
        <strain evidence="13 14">ON-56566</strain>
    </source>
</reference>
<dbReference type="SUPFAM" id="SSF82861">
    <property type="entry name" value="Mechanosensitive channel protein MscS (YggB), transmembrane region"/>
    <property type="match status" value="1"/>
</dbReference>
<evidence type="ECO:0000259" key="10">
    <source>
        <dbReference type="Pfam" id="PF00924"/>
    </source>
</evidence>
<evidence type="ECO:0000256" key="8">
    <source>
        <dbReference type="SAM" id="Phobius"/>
    </source>
</evidence>
<dbReference type="Pfam" id="PF21082">
    <property type="entry name" value="MS_channel_3rd"/>
    <property type="match status" value="1"/>
</dbReference>
<feature type="transmembrane region" description="Helical" evidence="8">
    <location>
        <begin position="407"/>
        <end position="429"/>
    </location>
</feature>
<organism evidence="13 14">
    <name type="scientific">Aureimonas altamirensis</name>
    <dbReference type="NCBI Taxonomy" id="370622"/>
    <lineage>
        <taxon>Bacteria</taxon>
        <taxon>Pseudomonadati</taxon>
        <taxon>Pseudomonadota</taxon>
        <taxon>Alphaproteobacteria</taxon>
        <taxon>Hyphomicrobiales</taxon>
        <taxon>Aurantimonadaceae</taxon>
        <taxon>Aureimonas</taxon>
    </lineage>
</organism>
<proteinExistence type="inferred from homology"/>
<feature type="domain" description="Mechanosensitive ion channel MscS C-terminal" evidence="11">
    <location>
        <begin position="655"/>
        <end position="740"/>
    </location>
</feature>
<dbReference type="InterPro" id="IPR011014">
    <property type="entry name" value="MscS_channel_TM-2"/>
</dbReference>
<keyword evidence="9" id="KW-0732">Signal</keyword>
<keyword evidence="6 8" id="KW-0472">Membrane</keyword>
<comment type="subcellular location">
    <subcellularLocation>
        <location evidence="1">Cell membrane</location>
        <topology evidence="1">Multi-pass membrane protein</topology>
    </subcellularLocation>
</comment>
<feature type="transmembrane region" description="Helical" evidence="8">
    <location>
        <begin position="491"/>
        <end position="517"/>
    </location>
</feature>
<dbReference type="InterPro" id="IPR023408">
    <property type="entry name" value="MscS_beta-dom_sf"/>
</dbReference>
<feature type="domain" description="Mechanosensitive ion channel transmembrane helices 2/3" evidence="12">
    <location>
        <begin position="542"/>
        <end position="582"/>
    </location>
</feature>
<name>A0A0B1Q6A4_9HYPH</name>
<dbReference type="Gene3D" id="1.10.287.1260">
    <property type="match status" value="1"/>
</dbReference>
<dbReference type="InterPro" id="IPR011066">
    <property type="entry name" value="MscS_channel_C_sf"/>
</dbReference>
<evidence type="ECO:0008006" key="15">
    <source>
        <dbReference type="Google" id="ProtNLM"/>
    </source>
</evidence>
<feature type="domain" description="Mechanosensitive ion channel MscS" evidence="10">
    <location>
        <begin position="584"/>
        <end position="648"/>
    </location>
</feature>
<dbReference type="InterPro" id="IPR045276">
    <property type="entry name" value="YbiO_bact"/>
</dbReference>
<dbReference type="SUPFAM" id="SSF50182">
    <property type="entry name" value="Sm-like ribonucleoproteins"/>
    <property type="match status" value="1"/>
</dbReference>
<gene>
    <name evidence="13" type="ORF">LA66_04665</name>
</gene>
<dbReference type="InterPro" id="IPR049278">
    <property type="entry name" value="MS_channel_C"/>
</dbReference>
<evidence type="ECO:0000259" key="12">
    <source>
        <dbReference type="Pfam" id="PF21088"/>
    </source>
</evidence>
<dbReference type="InterPro" id="IPR006685">
    <property type="entry name" value="MscS_channel_2nd"/>
</dbReference>
<feature type="chain" id="PRO_5002059692" description="Mechanosensitive ion channel protein" evidence="9">
    <location>
        <begin position="22"/>
        <end position="772"/>
    </location>
</feature>
<protein>
    <recommendedName>
        <fullName evidence="15">Mechanosensitive ion channel protein</fullName>
    </recommendedName>
</protein>
<evidence type="ECO:0000256" key="2">
    <source>
        <dbReference type="ARBA" id="ARBA00008017"/>
    </source>
</evidence>
<feature type="transmembrane region" description="Helical" evidence="8">
    <location>
        <begin position="290"/>
        <end position="308"/>
    </location>
</feature>
<evidence type="ECO:0000256" key="6">
    <source>
        <dbReference type="ARBA" id="ARBA00023136"/>
    </source>
</evidence>
<evidence type="ECO:0000256" key="1">
    <source>
        <dbReference type="ARBA" id="ARBA00004651"/>
    </source>
</evidence>
<comment type="similarity">
    <text evidence="2">Belongs to the MscS (TC 1.A.23) family.</text>
</comment>
<evidence type="ECO:0000256" key="9">
    <source>
        <dbReference type="SAM" id="SignalP"/>
    </source>
</evidence>
<keyword evidence="3" id="KW-1003">Cell membrane</keyword>
<evidence type="ECO:0000256" key="4">
    <source>
        <dbReference type="ARBA" id="ARBA00022692"/>
    </source>
</evidence>
<feature type="signal peptide" evidence="9">
    <location>
        <begin position="1"/>
        <end position="21"/>
    </location>
</feature>
<dbReference type="RefSeq" id="WP_039189029.1">
    <property type="nucleotide sequence ID" value="NZ_JRFJ01000001.1"/>
</dbReference>
<dbReference type="EMBL" id="JRFJ01000001">
    <property type="protein sequence ID" value="KHJ55919.1"/>
    <property type="molecule type" value="Genomic_DNA"/>
</dbReference>
<comment type="caution">
    <text evidence="13">The sequence shown here is derived from an EMBL/GenBank/DDBJ whole genome shotgun (WGS) entry which is preliminary data.</text>
</comment>
<dbReference type="AlphaFoldDB" id="A0A0B1Q6A4"/>
<feature type="transmembrane region" description="Helical" evidence="8">
    <location>
        <begin position="168"/>
        <end position="192"/>
    </location>
</feature>
<dbReference type="SUPFAM" id="SSF82689">
    <property type="entry name" value="Mechanosensitive channel protein MscS (YggB), C-terminal domain"/>
    <property type="match status" value="1"/>
</dbReference>
<dbReference type="InterPro" id="IPR049142">
    <property type="entry name" value="MS_channel_1st"/>
</dbReference>
<evidence type="ECO:0000313" key="14">
    <source>
        <dbReference type="Proteomes" id="UP000030826"/>
    </source>
</evidence>
<evidence type="ECO:0000256" key="7">
    <source>
        <dbReference type="SAM" id="MobiDB-lite"/>
    </source>
</evidence>
<dbReference type="OrthoDB" id="9814206at2"/>
<feature type="transmembrane region" description="Helical" evidence="8">
    <location>
        <begin position="450"/>
        <end position="471"/>
    </location>
</feature>
<dbReference type="GO" id="GO:0008381">
    <property type="term" value="F:mechanosensitive monoatomic ion channel activity"/>
    <property type="evidence" value="ECO:0007669"/>
    <property type="project" value="InterPro"/>
</dbReference>
<feature type="transmembrane region" description="Helical" evidence="8">
    <location>
        <begin position="219"/>
        <end position="237"/>
    </location>
</feature>
<dbReference type="GO" id="GO:0005886">
    <property type="term" value="C:plasma membrane"/>
    <property type="evidence" value="ECO:0007669"/>
    <property type="project" value="UniProtKB-SubCell"/>
</dbReference>
<dbReference type="Pfam" id="PF00924">
    <property type="entry name" value="MS_channel_2nd"/>
    <property type="match status" value="1"/>
</dbReference>
<dbReference type="STRING" id="370622.LA66_04665"/>
<feature type="transmembrane region" description="Helical" evidence="8">
    <location>
        <begin position="377"/>
        <end position="395"/>
    </location>
</feature>
<dbReference type="PANTHER" id="PTHR30460">
    <property type="entry name" value="MODERATE CONDUCTANCE MECHANOSENSITIVE CHANNEL YBIO"/>
    <property type="match status" value="1"/>
</dbReference>
<evidence type="ECO:0000256" key="5">
    <source>
        <dbReference type="ARBA" id="ARBA00022989"/>
    </source>
</evidence>
<evidence type="ECO:0000259" key="11">
    <source>
        <dbReference type="Pfam" id="PF21082"/>
    </source>
</evidence>
<keyword evidence="4 8" id="KW-0812">Transmembrane</keyword>
<dbReference type="Proteomes" id="UP000030826">
    <property type="component" value="Unassembled WGS sequence"/>
</dbReference>
<sequence>MKFFLKFLAAITIATAAPALAQTEAPPAAASGQPAATTQSDLQALDRVIGLLNDPSSRDALLQNLTALRATVAGGEPAQPAADATTPAAGAPAEPAAAPAAETEAPQDPATAPILSEDGLLSAVTGSLAEIGQNLPSSALGGPLDEKLTNAGTQVRDRLLAGYGDGSLIAFFTRALIGWGLVATSILALFYLPPLRRGRRMDHRPTQRRQLLIMAGKRLFLGLLPLVAGFCVLVLYSNFIDMPARQRQILAGLTIPVFVAVAVWQIGYCLLMLLGLSRGWHLVSYSQRRILKWLAAVAALGSISTLLADPPLRIVAGWDATDVARLVVDILLAVTALVFVIRHRITVQRLILKGRVAHDDSRATNIMDGAINAFGRFWHLLAIVFIVINVVARLAGGGGSFLMDASIALLIVAGGLLLATWLDNALARIAASRSGRSGSRDVIVSRYIELLRIIIQVVILAAVAFACLDVWHLDLKGWLLTDAGWTITRPILSIAFALLFSWFLWITLDGWIAGALAPTDKKGRAKHQSSRTKTLLPLVRNFLFIALSIITVIAVLANIGVNVAPLLAGAGVIGLAVGFGSQQLVQDVITGMFILFEDTIAIGDWVDTGDRAGTVEQLTIRTLRLRDGQGALHSIPFSSVKAIKNSSRGYGVYIVEFKVAYHSDLDQVIAIMREVGAEIAVDPQFQRNIIIPFELWGVDQFAPDGIIIKGAIRTKPLMQWGVGREFNRRLKKRMDEAGVSYAPSTITTTVLTRESESPTEVLELEPAESTRA</sequence>
<feature type="region of interest" description="Disordered" evidence="7">
    <location>
        <begin position="76"/>
        <end position="113"/>
    </location>
</feature>
<dbReference type="Gene3D" id="3.30.70.100">
    <property type="match status" value="1"/>
</dbReference>
<evidence type="ECO:0000256" key="3">
    <source>
        <dbReference type="ARBA" id="ARBA00022475"/>
    </source>
</evidence>
<keyword evidence="5 8" id="KW-1133">Transmembrane helix</keyword>
<accession>A0A0B1Q6A4</accession>
<dbReference type="Pfam" id="PF21088">
    <property type="entry name" value="MS_channel_1st"/>
    <property type="match status" value="1"/>
</dbReference>
<evidence type="ECO:0000313" key="13">
    <source>
        <dbReference type="EMBL" id="KHJ55919.1"/>
    </source>
</evidence>
<feature type="transmembrane region" description="Helical" evidence="8">
    <location>
        <begin position="323"/>
        <end position="341"/>
    </location>
</feature>
<dbReference type="InterPro" id="IPR010920">
    <property type="entry name" value="LSM_dom_sf"/>
</dbReference>
<dbReference type="PANTHER" id="PTHR30460:SF0">
    <property type="entry name" value="MODERATE CONDUCTANCE MECHANOSENSITIVE CHANNEL YBIO"/>
    <property type="match status" value="1"/>
</dbReference>
<feature type="transmembrane region" description="Helical" evidence="8">
    <location>
        <begin position="538"/>
        <end position="557"/>
    </location>
</feature>
<feature type="transmembrane region" description="Helical" evidence="8">
    <location>
        <begin position="249"/>
        <end position="274"/>
    </location>
</feature>
<feature type="transmembrane region" description="Helical" evidence="8">
    <location>
        <begin position="563"/>
        <end position="585"/>
    </location>
</feature>
<dbReference type="Gene3D" id="2.30.30.60">
    <property type="match status" value="1"/>
</dbReference>